<evidence type="ECO:0000313" key="1">
    <source>
        <dbReference type="EMBL" id="KAF7425442.1"/>
    </source>
</evidence>
<dbReference type="Proteomes" id="UP000600918">
    <property type="component" value="Unassembled WGS sequence"/>
</dbReference>
<keyword evidence="2" id="KW-1185">Reference proteome</keyword>
<protein>
    <submittedName>
        <fullName evidence="1">Uncharacterized protein</fullName>
    </submittedName>
</protein>
<dbReference type="AlphaFoldDB" id="A0A834UA87"/>
<gene>
    <name evidence="1" type="ORF">H0235_007880</name>
</gene>
<sequence>MVVVVVPFGLSRLLVKKDSRVGGYEVNLLDEMKAILSEDKTNIYSNITVMIVPVKLGSVPFKAKNRRAGVLKLVVFRETKGVCCDSEQAYEVLRPVSQCGVSSTIVVALPNGERRPLNGHRLSNMVNS</sequence>
<evidence type="ECO:0000313" key="2">
    <source>
        <dbReference type="Proteomes" id="UP000600918"/>
    </source>
</evidence>
<dbReference type="EMBL" id="JACSDY010000006">
    <property type="protein sequence ID" value="KAF7425442.1"/>
    <property type="molecule type" value="Genomic_DNA"/>
</dbReference>
<accession>A0A834UA87</accession>
<reference evidence="1" key="1">
    <citation type="journal article" date="2020" name="G3 (Bethesda)">
        <title>High-Quality Assemblies for Three Invasive Social Wasps from the &lt;i&gt;Vespula&lt;/i&gt; Genus.</title>
        <authorList>
            <person name="Harrop T.W.R."/>
            <person name="Guhlin J."/>
            <person name="McLaughlin G.M."/>
            <person name="Permina E."/>
            <person name="Stockwell P."/>
            <person name="Gilligan J."/>
            <person name="Le Lec M.F."/>
            <person name="Gruber M.A.M."/>
            <person name="Quinn O."/>
            <person name="Lovegrove M."/>
            <person name="Duncan E.J."/>
            <person name="Remnant E.J."/>
            <person name="Van Eeckhoven J."/>
            <person name="Graham B."/>
            <person name="Knapp R.A."/>
            <person name="Langford K.W."/>
            <person name="Kronenberg Z."/>
            <person name="Press M.O."/>
            <person name="Eacker S.M."/>
            <person name="Wilson-Rankin E.E."/>
            <person name="Purcell J."/>
            <person name="Lester P.J."/>
            <person name="Dearden P.K."/>
        </authorList>
    </citation>
    <scope>NUCLEOTIDE SEQUENCE</scope>
    <source>
        <strain evidence="1">Volc-1</strain>
    </source>
</reference>
<proteinExistence type="predicted"/>
<organism evidence="1 2">
    <name type="scientific">Vespula pensylvanica</name>
    <name type="common">Western yellow jacket</name>
    <name type="synonym">Wasp</name>
    <dbReference type="NCBI Taxonomy" id="30213"/>
    <lineage>
        <taxon>Eukaryota</taxon>
        <taxon>Metazoa</taxon>
        <taxon>Ecdysozoa</taxon>
        <taxon>Arthropoda</taxon>
        <taxon>Hexapoda</taxon>
        <taxon>Insecta</taxon>
        <taxon>Pterygota</taxon>
        <taxon>Neoptera</taxon>
        <taxon>Endopterygota</taxon>
        <taxon>Hymenoptera</taxon>
        <taxon>Apocrita</taxon>
        <taxon>Aculeata</taxon>
        <taxon>Vespoidea</taxon>
        <taxon>Vespidae</taxon>
        <taxon>Vespinae</taxon>
        <taxon>Vespula</taxon>
    </lineage>
</organism>
<name>A0A834UA87_VESPE</name>
<comment type="caution">
    <text evidence="1">The sequence shown here is derived from an EMBL/GenBank/DDBJ whole genome shotgun (WGS) entry which is preliminary data.</text>
</comment>